<dbReference type="SUPFAM" id="SSF52402">
    <property type="entry name" value="Adenine nucleotide alpha hydrolases-like"/>
    <property type="match status" value="1"/>
</dbReference>
<dbReference type="OrthoDB" id="843225at2759"/>
<organism evidence="1 2">
    <name type="scientific">Owenia fusiformis</name>
    <name type="common">Polychaete worm</name>
    <dbReference type="NCBI Taxonomy" id="6347"/>
    <lineage>
        <taxon>Eukaryota</taxon>
        <taxon>Metazoa</taxon>
        <taxon>Spiralia</taxon>
        <taxon>Lophotrochozoa</taxon>
        <taxon>Annelida</taxon>
        <taxon>Polychaeta</taxon>
        <taxon>Sedentaria</taxon>
        <taxon>Canalipalpata</taxon>
        <taxon>Sabellida</taxon>
        <taxon>Oweniida</taxon>
        <taxon>Oweniidae</taxon>
        <taxon>Owenia</taxon>
    </lineage>
</organism>
<proteinExistence type="predicted"/>
<gene>
    <name evidence="1" type="ORF">OFUS_LOCUS20473</name>
</gene>
<protein>
    <submittedName>
        <fullName evidence="1">Uncharacterized protein</fullName>
    </submittedName>
</protein>
<name>A0A8J1XTC6_OWEFU</name>
<evidence type="ECO:0000313" key="1">
    <source>
        <dbReference type="EMBL" id="CAH1796017.1"/>
    </source>
</evidence>
<keyword evidence="2" id="KW-1185">Reference proteome</keyword>
<dbReference type="AlphaFoldDB" id="A0A8J1XTC6"/>
<dbReference type="InterPro" id="IPR006016">
    <property type="entry name" value="UspA"/>
</dbReference>
<comment type="caution">
    <text evidence="1">The sequence shown here is derived from an EMBL/GenBank/DDBJ whole genome shotgun (WGS) entry which is preliminary data.</text>
</comment>
<dbReference type="InterPro" id="IPR006015">
    <property type="entry name" value="Universal_stress_UspA"/>
</dbReference>
<evidence type="ECO:0000313" key="2">
    <source>
        <dbReference type="Proteomes" id="UP000749559"/>
    </source>
</evidence>
<dbReference type="InterPro" id="IPR014729">
    <property type="entry name" value="Rossmann-like_a/b/a_fold"/>
</dbReference>
<dbReference type="PANTHER" id="PTHR46989:SF3">
    <property type="entry name" value="USPA DOMAIN-CONTAINING PROTEIN"/>
    <property type="match status" value="1"/>
</dbReference>
<reference evidence="1" key="1">
    <citation type="submission" date="2022-03" db="EMBL/GenBank/DDBJ databases">
        <authorList>
            <person name="Martin C."/>
        </authorList>
    </citation>
    <scope>NUCLEOTIDE SEQUENCE</scope>
</reference>
<accession>A0A8J1XTC6</accession>
<dbReference type="PRINTS" id="PR01438">
    <property type="entry name" value="UNVRSLSTRESS"/>
</dbReference>
<sequence length="156" mass="16976">MASEPTGENLLVDKVVLIPVDESEGALKAFTFYAETLHKPENVVHFVNVHYPEPPPSAFMASSAEIWADVLRKSQAKARANLNEYQKKAKDAGMGACKAWAKVGKPGEGICETAQELNVKLIVIGSRGLGKLRRTILGSVSDYVLHHANIPVFVVH</sequence>
<dbReference type="PANTHER" id="PTHR46989">
    <property type="entry name" value="USP DOMAIN-CONTAINING PROTEIN"/>
    <property type="match status" value="1"/>
</dbReference>
<dbReference type="Pfam" id="PF00582">
    <property type="entry name" value="Usp"/>
    <property type="match status" value="1"/>
</dbReference>
<dbReference type="Gene3D" id="3.40.50.620">
    <property type="entry name" value="HUPs"/>
    <property type="match status" value="1"/>
</dbReference>
<dbReference type="EMBL" id="CAIIXF020000010">
    <property type="protein sequence ID" value="CAH1796017.1"/>
    <property type="molecule type" value="Genomic_DNA"/>
</dbReference>
<dbReference type="Proteomes" id="UP000749559">
    <property type="component" value="Unassembled WGS sequence"/>
</dbReference>
<dbReference type="CDD" id="cd23659">
    <property type="entry name" value="USP_At3g01520-like"/>
    <property type="match status" value="1"/>
</dbReference>